<evidence type="ECO:0000313" key="2">
    <source>
        <dbReference type="Proteomes" id="UP001642360"/>
    </source>
</evidence>
<protein>
    <submittedName>
        <fullName evidence="1">Uncharacterized protein</fullName>
    </submittedName>
</protein>
<proteinExistence type="predicted"/>
<evidence type="ECO:0000313" key="1">
    <source>
        <dbReference type="EMBL" id="CAK9166088.1"/>
    </source>
</evidence>
<keyword evidence="2" id="KW-1185">Reference proteome</keyword>
<dbReference type="AlphaFoldDB" id="A0ABC8T9M1"/>
<reference evidence="1 2" key="1">
    <citation type="submission" date="2024-02" db="EMBL/GenBank/DDBJ databases">
        <authorList>
            <person name="Vignale AGUSTIN F."/>
            <person name="Sosa J E."/>
            <person name="Modenutti C."/>
        </authorList>
    </citation>
    <scope>NUCLEOTIDE SEQUENCE [LARGE SCALE GENOMIC DNA]</scope>
</reference>
<dbReference type="EMBL" id="CAUOFW020004536">
    <property type="protein sequence ID" value="CAK9166088.1"/>
    <property type="molecule type" value="Genomic_DNA"/>
</dbReference>
<gene>
    <name evidence="1" type="ORF">ILEXP_LOCUS35300</name>
</gene>
<name>A0ABC8T9M1_9AQUA</name>
<organism evidence="1 2">
    <name type="scientific">Ilex paraguariensis</name>
    <name type="common">yerba mate</name>
    <dbReference type="NCBI Taxonomy" id="185542"/>
    <lineage>
        <taxon>Eukaryota</taxon>
        <taxon>Viridiplantae</taxon>
        <taxon>Streptophyta</taxon>
        <taxon>Embryophyta</taxon>
        <taxon>Tracheophyta</taxon>
        <taxon>Spermatophyta</taxon>
        <taxon>Magnoliopsida</taxon>
        <taxon>eudicotyledons</taxon>
        <taxon>Gunneridae</taxon>
        <taxon>Pentapetalae</taxon>
        <taxon>asterids</taxon>
        <taxon>campanulids</taxon>
        <taxon>Aquifoliales</taxon>
        <taxon>Aquifoliaceae</taxon>
        <taxon>Ilex</taxon>
    </lineage>
</organism>
<comment type="caution">
    <text evidence="1">The sequence shown here is derived from an EMBL/GenBank/DDBJ whole genome shotgun (WGS) entry which is preliminary data.</text>
</comment>
<dbReference type="Proteomes" id="UP001642360">
    <property type="component" value="Unassembled WGS sequence"/>
</dbReference>
<sequence length="67" mass="7590">MIMTHTLVIFTKMFNKTHDENGQQVEADAEKKKLEKEALKVQAGTNSSAIKEVDSDCFAVIRNKLHK</sequence>
<accession>A0ABC8T9M1</accession>